<reference evidence="3 4" key="1">
    <citation type="submission" date="2021-06" db="EMBL/GenBank/DDBJ databases">
        <title>Faecalicatena sp. nov. isolated from porcine feces.</title>
        <authorList>
            <person name="Oh B.S."/>
            <person name="Lee J.H."/>
        </authorList>
    </citation>
    <scope>NUCLEOTIDE SEQUENCE [LARGE SCALE GENOMIC DNA]</scope>
    <source>
        <strain evidence="3 4">AGMB00832</strain>
    </source>
</reference>
<feature type="transmembrane region" description="Helical" evidence="1">
    <location>
        <begin position="99"/>
        <end position="121"/>
    </location>
</feature>
<keyword evidence="4" id="KW-1185">Reference proteome</keyword>
<feature type="transmembrane region" description="Helical" evidence="1">
    <location>
        <begin position="59"/>
        <end position="78"/>
    </location>
</feature>
<evidence type="ECO:0000313" key="3">
    <source>
        <dbReference type="EMBL" id="MBU3877628.1"/>
    </source>
</evidence>
<protein>
    <submittedName>
        <fullName evidence="3">DUF1648 domain-containing protein</fullName>
    </submittedName>
</protein>
<feature type="transmembrane region" description="Helical" evidence="1">
    <location>
        <begin position="133"/>
        <end position="152"/>
    </location>
</feature>
<sequence>MNEKLEIPRTKYHRAVNLACIIMLAGTFIWLIINWQQLPDQLPAHYNGVGEIDRWGSKYEILFCPIVAVLMYLGIGLLERHPQVWNTGVEVTRKNQLRIYTIVKNMIVTMKLVMVFVFTFITVNTTTARPLPAWFLPGTLILTFGPMIYFLIQLYKKR</sequence>
<feature type="transmembrane region" description="Helical" evidence="1">
    <location>
        <begin position="12"/>
        <end position="33"/>
    </location>
</feature>
<name>A0ABS6D840_9FIRM</name>
<gene>
    <name evidence="3" type="ORF">HGO97_017635</name>
</gene>
<dbReference type="EMBL" id="JABACJ020000020">
    <property type="protein sequence ID" value="MBU3877628.1"/>
    <property type="molecule type" value="Genomic_DNA"/>
</dbReference>
<organism evidence="3 4">
    <name type="scientific">Faecalicatena faecalis</name>
    <dbReference type="NCBI Taxonomy" id="2726362"/>
    <lineage>
        <taxon>Bacteria</taxon>
        <taxon>Bacillati</taxon>
        <taxon>Bacillota</taxon>
        <taxon>Clostridia</taxon>
        <taxon>Lachnospirales</taxon>
        <taxon>Lachnospiraceae</taxon>
        <taxon>Faecalicatena</taxon>
    </lineage>
</organism>
<accession>A0ABS6D840</accession>
<keyword evidence="1" id="KW-0472">Membrane</keyword>
<evidence type="ECO:0000259" key="2">
    <source>
        <dbReference type="Pfam" id="PF07853"/>
    </source>
</evidence>
<dbReference type="Proteomes" id="UP000723714">
    <property type="component" value="Unassembled WGS sequence"/>
</dbReference>
<evidence type="ECO:0000313" key="4">
    <source>
        <dbReference type="Proteomes" id="UP000723714"/>
    </source>
</evidence>
<evidence type="ECO:0000256" key="1">
    <source>
        <dbReference type="SAM" id="Phobius"/>
    </source>
</evidence>
<proteinExistence type="predicted"/>
<feature type="domain" description="DUF1648" evidence="2">
    <location>
        <begin position="22"/>
        <end position="68"/>
    </location>
</feature>
<comment type="caution">
    <text evidence="3">The sequence shown here is derived from an EMBL/GenBank/DDBJ whole genome shotgun (WGS) entry which is preliminary data.</text>
</comment>
<keyword evidence="1" id="KW-0812">Transmembrane</keyword>
<keyword evidence="1" id="KW-1133">Transmembrane helix</keyword>
<dbReference type="InterPro" id="IPR012867">
    <property type="entry name" value="DUF1648"/>
</dbReference>
<dbReference type="Pfam" id="PF07853">
    <property type="entry name" value="DUF1648"/>
    <property type="match status" value="1"/>
</dbReference>
<dbReference type="RefSeq" id="WP_216244246.1">
    <property type="nucleotide sequence ID" value="NZ_JABACJ020000020.1"/>
</dbReference>